<feature type="compositionally biased region" description="Basic and acidic residues" evidence="1">
    <location>
        <begin position="46"/>
        <end position="65"/>
    </location>
</feature>
<protein>
    <submittedName>
        <fullName evidence="2">Ethanolamine kinase 1</fullName>
    </submittedName>
</protein>
<feature type="compositionally biased region" description="Low complexity" evidence="1">
    <location>
        <begin position="32"/>
        <end position="43"/>
    </location>
</feature>
<sequence length="81" mass="9164">MLRDHRRSNAGERNFSRDQPRFSSVAVQTRSAGLPPAAILLLPTRQSERPQPSREGSPGRKDPPVCRRPPFSWSPSRSSLW</sequence>
<keyword evidence="3" id="KW-1185">Reference proteome</keyword>
<accession>A0A7J8FXQ9</accession>
<reference evidence="2 3" key="1">
    <citation type="journal article" date="2020" name="Nature">
        <title>Six reference-quality genomes reveal evolution of bat adaptations.</title>
        <authorList>
            <person name="Jebb D."/>
            <person name="Huang Z."/>
            <person name="Pippel M."/>
            <person name="Hughes G.M."/>
            <person name="Lavrichenko K."/>
            <person name="Devanna P."/>
            <person name="Winkler S."/>
            <person name="Jermiin L.S."/>
            <person name="Skirmuntt E.C."/>
            <person name="Katzourakis A."/>
            <person name="Burkitt-Gray L."/>
            <person name="Ray D.A."/>
            <person name="Sullivan K.A.M."/>
            <person name="Roscito J.G."/>
            <person name="Kirilenko B.M."/>
            <person name="Davalos L.M."/>
            <person name="Corthals A.P."/>
            <person name="Power M.L."/>
            <person name="Jones G."/>
            <person name="Ransome R.D."/>
            <person name="Dechmann D.K.N."/>
            <person name="Locatelli A.G."/>
            <person name="Puechmaille S.J."/>
            <person name="Fedrigo O."/>
            <person name="Jarvis E.D."/>
            <person name="Hiller M."/>
            <person name="Vernes S.C."/>
            <person name="Myers E.W."/>
            <person name="Teeling E.C."/>
        </authorList>
    </citation>
    <scope>NUCLEOTIDE SEQUENCE [LARGE SCALE GENOMIC DNA]</scope>
    <source>
        <strain evidence="2">MMolMol1</strain>
        <tissue evidence="2">Muscle</tissue>
    </source>
</reference>
<name>A0A7J8FXQ9_MOLMO</name>
<feature type="compositionally biased region" description="Polar residues" evidence="1">
    <location>
        <begin position="21"/>
        <end position="31"/>
    </location>
</feature>
<comment type="caution">
    <text evidence="2">The sequence shown here is derived from an EMBL/GenBank/DDBJ whole genome shotgun (WGS) entry which is preliminary data.</text>
</comment>
<keyword evidence="2" id="KW-0808">Transferase</keyword>
<feature type="region of interest" description="Disordered" evidence="1">
    <location>
        <begin position="1"/>
        <end position="81"/>
    </location>
</feature>
<dbReference type="AlphaFoldDB" id="A0A7J8FXQ9"/>
<dbReference type="InParanoid" id="A0A7J8FXQ9"/>
<gene>
    <name evidence="2" type="ORF">HJG59_004662</name>
</gene>
<dbReference type="EMBL" id="JACASF010000010">
    <property type="protein sequence ID" value="KAF6452285.1"/>
    <property type="molecule type" value="Genomic_DNA"/>
</dbReference>
<evidence type="ECO:0000256" key="1">
    <source>
        <dbReference type="SAM" id="MobiDB-lite"/>
    </source>
</evidence>
<organism evidence="2 3">
    <name type="scientific">Molossus molossus</name>
    <name type="common">Pallas' mastiff bat</name>
    <name type="synonym">Vespertilio molossus</name>
    <dbReference type="NCBI Taxonomy" id="27622"/>
    <lineage>
        <taxon>Eukaryota</taxon>
        <taxon>Metazoa</taxon>
        <taxon>Chordata</taxon>
        <taxon>Craniata</taxon>
        <taxon>Vertebrata</taxon>
        <taxon>Euteleostomi</taxon>
        <taxon>Mammalia</taxon>
        <taxon>Eutheria</taxon>
        <taxon>Laurasiatheria</taxon>
        <taxon>Chiroptera</taxon>
        <taxon>Yangochiroptera</taxon>
        <taxon>Molossidae</taxon>
        <taxon>Molossus</taxon>
    </lineage>
</organism>
<dbReference type="GO" id="GO:0016301">
    <property type="term" value="F:kinase activity"/>
    <property type="evidence" value="ECO:0007669"/>
    <property type="project" value="UniProtKB-KW"/>
</dbReference>
<feature type="compositionally biased region" description="Basic and acidic residues" evidence="1">
    <location>
        <begin position="1"/>
        <end position="20"/>
    </location>
</feature>
<dbReference type="Proteomes" id="UP000550707">
    <property type="component" value="Unassembled WGS sequence"/>
</dbReference>
<feature type="compositionally biased region" description="Low complexity" evidence="1">
    <location>
        <begin position="68"/>
        <end position="81"/>
    </location>
</feature>
<evidence type="ECO:0000313" key="3">
    <source>
        <dbReference type="Proteomes" id="UP000550707"/>
    </source>
</evidence>
<evidence type="ECO:0000313" key="2">
    <source>
        <dbReference type="EMBL" id="KAF6452285.1"/>
    </source>
</evidence>
<keyword evidence="2" id="KW-0418">Kinase</keyword>
<proteinExistence type="predicted"/>